<evidence type="ECO:0000256" key="4">
    <source>
        <dbReference type="ARBA" id="ARBA00023163"/>
    </source>
</evidence>
<accession>A0ABD2YBW8</accession>
<evidence type="ECO:0000313" key="8">
    <source>
        <dbReference type="Proteomes" id="UP001630127"/>
    </source>
</evidence>
<keyword evidence="3" id="KW-0238">DNA-binding</keyword>
<dbReference type="Pfam" id="PF03754">
    <property type="entry name" value="At2g31720-like"/>
    <property type="match status" value="1"/>
</dbReference>
<dbReference type="Proteomes" id="UP001630127">
    <property type="component" value="Unassembled WGS sequence"/>
</dbReference>
<keyword evidence="5" id="KW-0539">Nucleus</keyword>
<dbReference type="EMBL" id="JBJUIK010000014">
    <property type="protein sequence ID" value="KAL3504191.1"/>
    <property type="molecule type" value="Genomic_DNA"/>
</dbReference>
<dbReference type="InterPro" id="IPR005508">
    <property type="entry name" value="At2g31720-like"/>
</dbReference>
<dbReference type="PANTHER" id="PTHR31541">
    <property type="entry name" value="B3 DOMAIN PLANT PROTEIN-RELATED"/>
    <property type="match status" value="1"/>
</dbReference>
<evidence type="ECO:0000256" key="6">
    <source>
        <dbReference type="SAM" id="MobiDB-lite"/>
    </source>
</evidence>
<keyword evidence="2" id="KW-0805">Transcription regulation</keyword>
<feature type="region of interest" description="Disordered" evidence="6">
    <location>
        <begin position="1"/>
        <end position="25"/>
    </location>
</feature>
<evidence type="ECO:0008006" key="9">
    <source>
        <dbReference type="Google" id="ProtNLM"/>
    </source>
</evidence>
<comment type="caution">
    <text evidence="7">The sequence shown here is derived from an EMBL/GenBank/DDBJ whole genome shotgun (WGS) entry which is preliminary data.</text>
</comment>
<proteinExistence type="predicted"/>
<dbReference type="InterPro" id="IPR015300">
    <property type="entry name" value="DNA-bd_pseudobarrel_sf"/>
</dbReference>
<dbReference type="PANTHER" id="PTHR31541:SF25">
    <property type="entry name" value="GAMMA-GLIADIN B"/>
    <property type="match status" value="1"/>
</dbReference>
<evidence type="ECO:0000256" key="3">
    <source>
        <dbReference type="ARBA" id="ARBA00023125"/>
    </source>
</evidence>
<organism evidence="7 8">
    <name type="scientific">Cinchona calisaya</name>
    <dbReference type="NCBI Taxonomy" id="153742"/>
    <lineage>
        <taxon>Eukaryota</taxon>
        <taxon>Viridiplantae</taxon>
        <taxon>Streptophyta</taxon>
        <taxon>Embryophyta</taxon>
        <taxon>Tracheophyta</taxon>
        <taxon>Spermatophyta</taxon>
        <taxon>Magnoliopsida</taxon>
        <taxon>eudicotyledons</taxon>
        <taxon>Gunneridae</taxon>
        <taxon>Pentapetalae</taxon>
        <taxon>asterids</taxon>
        <taxon>lamiids</taxon>
        <taxon>Gentianales</taxon>
        <taxon>Rubiaceae</taxon>
        <taxon>Cinchonoideae</taxon>
        <taxon>Cinchoneae</taxon>
        <taxon>Cinchona</taxon>
    </lineage>
</organism>
<reference evidence="7 8" key="1">
    <citation type="submission" date="2024-11" db="EMBL/GenBank/DDBJ databases">
        <title>A near-complete genome assembly of Cinchona calisaya.</title>
        <authorList>
            <person name="Lian D.C."/>
            <person name="Zhao X.W."/>
            <person name="Wei L."/>
        </authorList>
    </citation>
    <scope>NUCLEOTIDE SEQUENCE [LARGE SCALE GENOMIC DNA]</scope>
    <source>
        <tissue evidence="7">Nenye</tissue>
    </source>
</reference>
<protein>
    <recommendedName>
        <fullName evidence="9">B3 domain-containing protein</fullName>
    </recommendedName>
</protein>
<dbReference type="Gene3D" id="2.40.330.10">
    <property type="entry name" value="DNA-binding pseudobarrel domain"/>
    <property type="match status" value="1"/>
</dbReference>
<keyword evidence="8" id="KW-1185">Reference proteome</keyword>
<dbReference type="SUPFAM" id="SSF101936">
    <property type="entry name" value="DNA-binding pseudobarrel domain"/>
    <property type="match status" value="1"/>
</dbReference>
<keyword evidence="4" id="KW-0804">Transcription</keyword>
<dbReference type="GO" id="GO:0005634">
    <property type="term" value="C:nucleus"/>
    <property type="evidence" value="ECO:0007669"/>
    <property type="project" value="UniProtKB-SubCell"/>
</dbReference>
<evidence type="ECO:0000313" key="7">
    <source>
        <dbReference type="EMBL" id="KAL3504191.1"/>
    </source>
</evidence>
<gene>
    <name evidence="7" type="ORF">ACH5RR_034032</name>
</gene>
<name>A0ABD2YBW8_9GENT</name>
<comment type="subcellular location">
    <subcellularLocation>
        <location evidence="1">Nucleus</location>
    </subcellularLocation>
</comment>
<evidence type="ECO:0000256" key="5">
    <source>
        <dbReference type="ARBA" id="ARBA00023242"/>
    </source>
</evidence>
<sequence>MEKESCSAESADGDDEIFSSTEENPNWDNFHMLVEVAEQERIKLEKEESQRKLIRQSVSAFLNLDDKETAEILLLISDDKIDLDFTKGKRSWRKKISSTKRLLFFKKLKSTSIVQYEFEGKHQEDDDNPILFSHGNIIRKPLSLLSKRSRCNNYIEENSSNTDQEEEKKPKKTISTYLDASSTLHTNITIPDNFKNKIVELGGSEESLVFVFQKVLTKTDVNTNQHRLLIPLKQIKNGFLTDEEKASFQDSTQKFEVGAIFIDPSLDECRMNLRQWNMAKKNGKVSYNYSLVTHWAMVVRKNQLREGMTAHLWAFRKGSELGFALLLLN</sequence>
<dbReference type="AlphaFoldDB" id="A0ABD2YBW8"/>
<evidence type="ECO:0000256" key="1">
    <source>
        <dbReference type="ARBA" id="ARBA00004123"/>
    </source>
</evidence>
<evidence type="ECO:0000256" key="2">
    <source>
        <dbReference type="ARBA" id="ARBA00023015"/>
    </source>
</evidence>
<dbReference type="GO" id="GO:0003677">
    <property type="term" value="F:DNA binding"/>
    <property type="evidence" value="ECO:0007669"/>
    <property type="project" value="UniProtKB-KW"/>
</dbReference>